<dbReference type="Proteomes" id="UP000026249">
    <property type="component" value="Unassembled WGS sequence"/>
</dbReference>
<dbReference type="Pfam" id="PF00581">
    <property type="entry name" value="Rhodanese"/>
    <property type="match status" value="1"/>
</dbReference>
<organism evidence="2 3">
    <name type="scientific">Actibacterium mucosum KCTC 23349</name>
    <dbReference type="NCBI Taxonomy" id="1454373"/>
    <lineage>
        <taxon>Bacteria</taxon>
        <taxon>Pseudomonadati</taxon>
        <taxon>Pseudomonadota</taxon>
        <taxon>Alphaproteobacteria</taxon>
        <taxon>Rhodobacterales</taxon>
        <taxon>Roseobacteraceae</taxon>
        <taxon>Actibacterium</taxon>
    </lineage>
</organism>
<feature type="domain" description="Rhodanese" evidence="1">
    <location>
        <begin position="52"/>
        <end position="146"/>
    </location>
</feature>
<name>A0A037ZKR1_9RHOB</name>
<dbReference type="EMBL" id="JFKE01000003">
    <property type="protein sequence ID" value="KAJ56224.1"/>
    <property type="molecule type" value="Genomic_DNA"/>
</dbReference>
<evidence type="ECO:0000313" key="2">
    <source>
        <dbReference type="EMBL" id="KAJ56224.1"/>
    </source>
</evidence>
<dbReference type="PROSITE" id="PS51318">
    <property type="entry name" value="TAT"/>
    <property type="match status" value="1"/>
</dbReference>
<evidence type="ECO:0000313" key="3">
    <source>
        <dbReference type="Proteomes" id="UP000026249"/>
    </source>
</evidence>
<dbReference type="AlphaFoldDB" id="A0A037ZKR1"/>
<dbReference type="SMART" id="SM00450">
    <property type="entry name" value="RHOD"/>
    <property type="match status" value="1"/>
</dbReference>
<dbReference type="InterPro" id="IPR001763">
    <property type="entry name" value="Rhodanese-like_dom"/>
</dbReference>
<accession>A0A037ZKR1</accession>
<proteinExistence type="predicted"/>
<protein>
    <recommendedName>
        <fullName evidence="1">Rhodanese domain-containing protein</fullName>
    </recommendedName>
</protein>
<dbReference type="SUPFAM" id="SSF52821">
    <property type="entry name" value="Rhodanese/Cell cycle control phosphatase"/>
    <property type="match status" value="1"/>
</dbReference>
<dbReference type="PROSITE" id="PS50206">
    <property type="entry name" value="RHODANESE_3"/>
    <property type="match status" value="1"/>
</dbReference>
<dbReference type="InterPro" id="IPR036873">
    <property type="entry name" value="Rhodanese-like_dom_sf"/>
</dbReference>
<dbReference type="Gene3D" id="3.40.250.10">
    <property type="entry name" value="Rhodanese-like domain"/>
    <property type="match status" value="1"/>
</dbReference>
<dbReference type="CDD" id="cd00158">
    <property type="entry name" value="RHOD"/>
    <property type="match status" value="1"/>
</dbReference>
<dbReference type="RefSeq" id="WP_035258508.1">
    <property type="nucleotide sequence ID" value="NZ_JFKE01000003.1"/>
</dbReference>
<comment type="caution">
    <text evidence="2">The sequence shown here is derived from an EMBL/GenBank/DDBJ whole genome shotgun (WGS) entry which is preliminary data.</text>
</comment>
<dbReference type="OrthoDB" id="9812109at2"/>
<dbReference type="STRING" id="1454373.ACMU_10755"/>
<keyword evidence="3" id="KW-1185">Reference proteome</keyword>
<dbReference type="InterPro" id="IPR006311">
    <property type="entry name" value="TAT_signal"/>
</dbReference>
<gene>
    <name evidence="2" type="ORF">ACMU_10755</name>
</gene>
<reference evidence="2 3" key="1">
    <citation type="submission" date="2014-03" db="EMBL/GenBank/DDBJ databases">
        <title>Draft Genome Sequence of Actibacterium mucosum KCTC 23349, a Marine Alphaproteobacterium with Complex Ionic Requirements Isolated from Mediterranean Seawater at Malvarrosa Beach, Valencia, Spain.</title>
        <authorList>
            <person name="Arahal D.R."/>
            <person name="Shao Z."/>
            <person name="Lai Q."/>
            <person name="Pujalte M.J."/>
        </authorList>
    </citation>
    <scope>NUCLEOTIDE SEQUENCE [LARGE SCALE GENOMIC DNA]</scope>
    <source>
        <strain evidence="2 3">KCTC 23349</strain>
    </source>
</reference>
<evidence type="ECO:0000259" key="1">
    <source>
        <dbReference type="PROSITE" id="PS50206"/>
    </source>
</evidence>
<sequence length="156" mass="16610">MSRELLSRRNALIGGGVVVLGAGAAFAGRSYVMRVSVEGDLLTPPEAHDHATAGRITLVDIRRPDEWAETGVGEGAVPLDMRRLDFIAALDKATGGDRTVPIALICARGVRSRKMTERLTDAGYTHIIDIPEGMLGSRAGPGWLKRGVPTVSYSDS</sequence>